<keyword evidence="3" id="KW-1185">Reference proteome</keyword>
<comment type="caution">
    <text evidence="2">The sequence shown here is derived from an EMBL/GenBank/DDBJ whole genome shotgun (WGS) entry which is preliminary data.</text>
</comment>
<feature type="compositionally biased region" description="Basic residues" evidence="1">
    <location>
        <begin position="249"/>
        <end position="264"/>
    </location>
</feature>
<evidence type="ECO:0000256" key="1">
    <source>
        <dbReference type="SAM" id="MobiDB-lite"/>
    </source>
</evidence>
<name>A0AAV9UDE7_9PEZI</name>
<evidence type="ECO:0000313" key="2">
    <source>
        <dbReference type="EMBL" id="KAK6340505.1"/>
    </source>
</evidence>
<reference evidence="2 3" key="1">
    <citation type="submission" date="2019-10" db="EMBL/GenBank/DDBJ databases">
        <authorList>
            <person name="Palmer J.M."/>
        </authorList>
    </citation>
    <scope>NUCLEOTIDE SEQUENCE [LARGE SCALE GENOMIC DNA]</scope>
    <source>
        <strain evidence="2 3">TWF696</strain>
    </source>
</reference>
<sequence length="314" mass="36733">MDRSRSEGSFLFRRRVRLVSAGVFLLVVVRFPGMDLRHRSSKGRMGDTDPRRRNLGTDVVFHSRRLDRDMDGAYRLLDMAMDGVCRLNRVMDEVCRRLNKVTEEVYHRLDPGEDNHYLPDRDEGNHFLQAQDEDNQYHLDQAEGIRCPLDRDEDSQCHLDQVEGSLCHHPLDVDNSRHHLDRDEDNHCRQSDVDSNRQALDMGIITDADSSHLHRNLALAASDAESRRLDRATDDLRSRLRALSMSVDKRRRHHRDNHDRRHLRHPDNPLPLALSTHEMPTWNAGRVNRLEALALLLWQLVSRRAVLPLLRWRC</sequence>
<dbReference type="EMBL" id="JAVHNQ010000008">
    <property type="protein sequence ID" value="KAK6340505.1"/>
    <property type="molecule type" value="Genomic_DNA"/>
</dbReference>
<organism evidence="2 3">
    <name type="scientific">Orbilia brochopaga</name>
    <dbReference type="NCBI Taxonomy" id="3140254"/>
    <lineage>
        <taxon>Eukaryota</taxon>
        <taxon>Fungi</taxon>
        <taxon>Dikarya</taxon>
        <taxon>Ascomycota</taxon>
        <taxon>Pezizomycotina</taxon>
        <taxon>Orbiliomycetes</taxon>
        <taxon>Orbiliales</taxon>
        <taxon>Orbiliaceae</taxon>
        <taxon>Orbilia</taxon>
    </lineage>
</organism>
<protein>
    <submittedName>
        <fullName evidence="2">Uncharacterized protein</fullName>
    </submittedName>
</protein>
<accession>A0AAV9UDE7</accession>
<proteinExistence type="predicted"/>
<evidence type="ECO:0000313" key="3">
    <source>
        <dbReference type="Proteomes" id="UP001375240"/>
    </source>
</evidence>
<dbReference type="AlphaFoldDB" id="A0AAV9UDE7"/>
<gene>
    <name evidence="2" type="ORF">TWF696_008831</name>
</gene>
<feature type="region of interest" description="Disordered" evidence="1">
    <location>
        <begin position="247"/>
        <end position="272"/>
    </location>
</feature>
<dbReference type="Proteomes" id="UP001375240">
    <property type="component" value="Unassembled WGS sequence"/>
</dbReference>